<feature type="region of interest" description="Disordered" evidence="1">
    <location>
        <begin position="103"/>
        <end position="129"/>
    </location>
</feature>
<evidence type="ECO:0000313" key="2">
    <source>
        <dbReference type="EMBL" id="MCK0208664.1"/>
    </source>
</evidence>
<organism evidence="2 3">
    <name type="scientific">Ancylobacter koreensis</name>
    <dbReference type="NCBI Taxonomy" id="266121"/>
    <lineage>
        <taxon>Bacteria</taxon>
        <taxon>Pseudomonadati</taxon>
        <taxon>Pseudomonadota</taxon>
        <taxon>Alphaproteobacteria</taxon>
        <taxon>Hyphomicrobiales</taxon>
        <taxon>Xanthobacteraceae</taxon>
        <taxon>Ancylobacter</taxon>
    </lineage>
</organism>
<reference evidence="3" key="2">
    <citation type="submission" date="2023-07" db="EMBL/GenBank/DDBJ databases">
        <title>Ancylobacter moscoviensis sp. nov., facultatively methylotrophic bacteria from activated sludge and the reclassification of Starkeya novella (Starkey 1934) Kelly et al. 2000 as Ancylobacter novellus comb. nov., Starkeya koreensis Im et al. 2006 as Ancylobacter koreensis comb.nov., Angulomicrobium tetraedrale Vasil'eva et al. 1986 as Ancylobacter tetraedralis comb. nov., Angulomicrobium amanitiforme Fritz et al. 2004 as Ancylobacter amanitiformis comb. nov. and Methylorhabdus multivorans Doronina et al. 1996 as Ancylobacter multivorans comb. nov. and emended description of the genus Ancylobacter.</title>
        <authorList>
            <person name="Doronina N."/>
            <person name="Chemodurova A."/>
            <person name="Grouzdev D."/>
            <person name="Koziaeva V."/>
            <person name="Shi W."/>
            <person name="Wu L."/>
            <person name="Kaparullina E."/>
        </authorList>
    </citation>
    <scope>NUCLEOTIDE SEQUENCE [LARGE SCALE GENOMIC DNA]</scope>
    <source>
        <strain evidence="3">Jip08</strain>
    </source>
</reference>
<gene>
    <name evidence="2" type="ORF">MWN33_11565</name>
</gene>
<evidence type="ECO:0000313" key="3">
    <source>
        <dbReference type="Proteomes" id="UP001202867"/>
    </source>
</evidence>
<evidence type="ECO:0000256" key="1">
    <source>
        <dbReference type="SAM" id="MobiDB-lite"/>
    </source>
</evidence>
<proteinExistence type="predicted"/>
<keyword evidence="3" id="KW-1185">Reference proteome</keyword>
<feature type="compositionally biased region" description="Pro residues" evidence="1">
    <location>
        <begin position="111"/>
        <end position="120"/>
    </location>
</feature>
<sequence length="129" mass="13976">MDYLGGLRGTGRLVYGNAAVARTQYDFDGYLSNGGQVTSCGEIRLPASVLRELFGRADLKLQTADGRWLRLRFSEKRLPSSCNGAAHVDVAGDLPAAAEWRRRSAWNAPQPTGPDRPSIPPLHARGARG</sequence>
<dbReference type="Proteomes" id="UP001202867">
    <property type="component" value="Unassembled WGS sequence"/>
</dbReference>
<reference evidence="2 3" key="1">
    <citation type="submission" date="2022-04" db="EMBL/GenBank/DDBJ databases">
        <authorList>
            <person name="Grouzdev D.S."/>
            <person name="Pantiukh K.S."/>
            <person name="Krutkina M.S."/>
        </authorList>
    </citation>
    <scope>NUCLEOTIDE SEQUENCE [LARGE SCALE GENOMIC DNA]</scope>
    <source>
        <strain evidence="2 3">Jip08</strain>
    </source>
</reference>
<protein>
    <submittedName>
        <fullName evidence="2">Uncharacterized protein</fullName>
    </submittedName>
</protein>
<name>A0ABT0DN05_9HYPH</name>
<comment type="caution">
    <text evidence="2">The sequence shown here is derived from an EMBL/GenBank/DDBJ whole genome shotgun (WGS) entry which is preliminary data.</text>
</comment>
<dbReference type="RefSeq" id="WP_247200839.1">
    <property type="nucleotide sequence ID" value="NZ_JALKCG010000004.1"/>
</dbReference>
<accession>A0ABT0DN05</accession>
<dbReference type="EMBL" id="JALKCG010000004">
    <property type="protein sequence ID" value="MCK0208664.1"/>
    <property type="molecule type" value="Genomic_DNA"/>
</dbReference>